<dbReference type="PROSITE" id="PS51257">
    <property type="entry name" value="PROKAR_LIPOPROTEIN"/>
    <property type="match status" value="1"/>
</dbReference>
<feature type="compositionally biased region" description="Pro residues" evidence="1">
    <location>
        <begin position="35"/>
        <end position="54"/>
    </location>
</feature>
<gene>
    <name evidence="3" type="ORF">ACFSMZ_11340</name>
</gene>
<feature type="compositionally biased region" description="Polar residues" evidence="1">
    <location>
        <begin position="59"/>
        <end position="69"/>
    </location>
</feature>
<feature type="compositionally biased region" description="Polar residues" evidence="1">
    <location>
        <begin position="23"/>
        <end position="32"/>
    </location>
</feature>
<evidence type="ECO:0000256" key="2">
    <source>
        <dbReference type="SAM" id="SignalP"/>
    </source>
</evidence>
<keyword evidence="4" id="KW-1185">Reference proteome</keyword>
<name>A0ABW5DIJ3_9HYPH</name>
<accession>A0ABW5DIJ3</accession>
<evidence type="ECO:0000313" key="3">
    <source>
        <dbReference type="EMBL" id="MFD2260355.1"/>
    </source>
</evidence>
<keyword evidence="2" id="KW-0732">Signal</keyword>
<evidence type="ECO:0000313" key="4">
    <source>
        <dbReference type="Proteomes" id="UP001597373"/>
    </source>
</evidence>
<sequence>MSKLLTALVTGAALMGLAACGDTDSTTTQGVDQATPPPAAAPDATPPSAAPPPDAGGMDNNTMPGSPNP</sequence>
<protein>
    <submittedName>
        <fullName evidence="3">Uncharacterized protein</fullName>
    </submittedName>
</protein>
<dbReference type="Proteomes" id="UP001597373">
    <property type="component" value="Unassembled WGS sequence"/>
</dbReference>
<reference evidence="4" key="1">
    <citation type="journal article" date="2019" name="Int. J. Syst. Evol. Microbiol.">
        <title>The Global Catalogue of Microorganisms (GCM) 10K type strain sequencing project: providing services to taxonomists for standard genome sequencing and annotation.</title>
        <authorList>
            <consortium name="The Broad Institute Genomics Platform"/>
            <consortium name="The Broad Institute Genome Sequencing Center for Infectious Disease"/>
            <person name="Wu L."/>
            <person name="Ma J."/>
        </authorList>
    </citation>
    <scope>NUCLEOTIDE SEQUENCE [LARGE SCALE GENOMIC DNA]</scope>
    <source>
        <strain evidence="4">KCTC 23707</strain>
    </source>
</reference>
<feature type="signal peptide" evidence="2">
    <location>
        <begin position="1"/>
        <end position="18"/>
    </location>
</feature>
<dbReference type="RefSeq" id="WP_345099172.1">
    <property type="nucleotide sequence ID" value="NZ_BAABGS010000021.1"/>
</dbReference>
<comment type="caution">
    <text evidence="3">The sequence shown here is derived from an EMBL/GenBank/DDBJ whole genome shotgun (WGS) entry which is preliminary data.</text>
</comment>
<proteinExistence type="predicted"/>
<feature type="chain" id="PRO_5045537011" evidence="2">
    <location>
        <begin position="19"/>
        <end position="69"/>
    </location>
</feature>
<feature type="region of interest" description="Disordered" evidence="1">
    <location>
        <begin position="21"/>
        <end position="69"/>
    </location>
</feature>
<dbReference type="EMBL" id="JBHUIR010000038">
    <property type="protein sequence ID" value="MFD2260355.1"/>
    <property type="molecule type" value="Genomic_DNA"/>
</dbReference>
<evidence type="ECO:0000256" key="1">
    <source>
        <dbReference type="SAM" id="MobiDB-lite"/>
    </source>
</evidence>
<organism evidence="3 4">
    <name type="scientific">Chelativorans composti</name>
    <dbReference type="NCBI Taxonomy" id="768533"/>
    <lineage>
        <taxon>Bacteria</taxon>
        <taxon>Pseudomonadati</taxon>
        <taxon>Pseudomonadota</taxon>
        <taxon>Alphaproteobacteria</taxon>
        <taxon>Hyphomicrobiales</taxon>
        <taxon>Phyllobacteriaceae</taxon>
        <taxon>Chelativorans</taxon>
    </lineage>
</organism>